<protein>
    <recommendedName>
        <fullName evidence="1">Fibrinogen C-terminal domain-containing protein</fullName>
    </recommendedName>
</protein>
<dbReference type="Gene3D" id="3.30.420.10">
    <property type="entry name" value="Ribonuclease H-like superfamily/Ribonuclease H"/>
    <property type="match status" value="1"/>
</dbReference>
<accession>A0AA89BXN7</accession>
<dbReference type="PANTHER" id="PTHR19143">
    <property type="entry name" value="FIBRINOGEN/TENASCIN/ANGIOPOEITIN"/>
    <property type="match status" value="1"/>
</dbReference>
<dbReference type="PROSITE" id="PS51406">
    <property type="entry name" value="FIBRINOGEN_C_2"/>
    <property type="match status" value="1"/>
</dbReference>
<dbReference type="InterPro" id="IPR036397">
    <property type="entry name" value="RNaseH_sf"/>
</dbReference>
<organism evidence="2 3">
    <name type="scientific">Pinctada imbricata</name>
    <name type="common">Atlantic pearl-oyster</name>
    <name type="synonym">Pinctada martensii</name>
    <dbReference type="NCBI Taxonomy" id="66713"/>
    <lineage>
        <taxon>Eukaryota</taxon>
        <taxon>Metazoa</taxon>
        <taxon>Spiralia</taxon>
        <taxon>Lophotrochozoa</taxon>
        <taxon>Mollusca</taxon>
        <taxon>Bivalvia</taxon>
        <taxon>Autobranchia</taxon>
        <taxon>Pteriomorphia</taxon>
        <taxon>Pterioida</taxon>
        <taxon>Pterioidea</taxon>
        <taxon>Pteriidae</taxon>
        <taxon>Pinctada</taxon>
    </lineage>
</organism>
<proteinExistence type="predicted"/>
<dbReference type="AlphaFoldDB" id="A0AA89BXN7"/>
<comment type="caution">
    <text evidence="2">The sequence shown here is derived from an EMBL/GenBank/DDBJ whole genome shotgun (WGS) entry which is preliminary data.</text>
</comment>
<keyword evidence="3" id="KW-1185">Reference proteome</keyword>
<dbReference type="InterPro" id="IPR014716">
    <property type="entry name" value="Fibrinogen_a/b/g_C_1"/>
</dbReference>
<dbReference type="InterPro" id="IPR036056">
    <property type="entry name" value="Fibrinogen-like_C"/>
</dbReference>
<dbReference type="SUPFAM" id="SSF56496">
    <property type="entry name" value="Fibrinogen C-terminal domain-like"/>
    <property type="match status" value="1"/>
</dbReference>
<evidence type="ECO:0000313" key="2">
    <source>
        <dbReference type="EMBL" id="KAK3094178.1"/>
    </source>
</evidence>
<gene>
    <name evidence="2" type="ORF">FSP39_025043</name>
</gene>
<dbReference type="NCBIfam" id="NF040941">
    <property type="entry name" value="GGGWT_bact"/>
    <property type="match status" value="1"/>
</dbReference>
<reference evidence="2" key="1">
    <citation type="submission" date="2019-08" db="EMBL/GenBank/DDBJ databases">
        <title>The improved chromosome-level genome for the pearl oyster Pinctada fucata martensii using PacBio sequencing and Hi-C.</title>
        <authorList>
            <person name="Zheng Z."/>
        </authorList>
    </citation>
    <scope>NUCLEOTIDE SEQUENCE</scope>
    <source>
        <strain evidence="2">ZZ-2019</strain>
        <tissue evidence="2">Adductor muscle</tissue>
    </source>
</reference>
<dbReference type="GO" id="GO:0003676">
    <property type="term" value="F:nucleic acid binding"/>
    <property type="evidence" value="ECO:0007669"/>
    <property type="project" value="InterPro"/>
</dbReference>
<name>A0AA89BXN7_PINIB</name>
<evidence type="ECO:0000259" key="1">
    <source>
        <dbReference type="PROSITE" id="PS51406"/>
    </source>
</evidence>
<dbReference type="Gene3D" id="3.90.215.10">
    <property type="entry name" value="Gamma Fibrinogen, chain A, domain 1"/>
    <property type="match status" value="1"/>
</dbReference>
<dbReference type="GO" id="GO:0005615">
    <property type="term" value="C:extracellular space"/>
    <property type="evidence" value="ECO:0007669"/>
    <property type="project" value="TreeGrafter"/>
</dbReference>
<evidence type="ECO:0000313" key="3">
    <source>
        <dbReference type="Proteomes" id="UP001186944"/>
    </source>
</evidence>
<dbReference type="SMART" id="SM00186">
    <property type="entry name" value="FBG"/>
    <property type="match status" value="1"/>
</dbReference>
<dbReference type="EMBL" id="VSWD01000009">
    <property type="protein sequence ID" value="KAK3094178.1"/>
    <property type="molecule type" value="Genomic_DNA"/>
</dbReference>
<dbReference type="PANTHER" id="PTHR19143:SF327">
    <property type="entry name" value="FI21813P1-RELATED"/>
    <property type="match status" value="1"/>
</dbReference>
<dbReference type="Pfam" id="PF00147">
    <property type="entry name" value="Fibrinogen_C"/>
    <property type="match status" value="1"/>
</dbReference>
<sequence>MTSPIRYKDCKEWRLYAAASTGVYDIYPDGKTRITVFCDQVTDAGGWTVVLSRNGSFDGNKTWDDYKRGFGNLRGNFWLGNENIYLLTVNKINEVWFKLQSTKGVWFYASYRNVNIGTESDGYRFHMNVTSYYGNAGNSFKRNFGRLDGIRFTTIDMDNDYSSRNCAIYHGGDCMKCLRCNGVLNPLLCDRIKICDQTEQPPYSPDLAPSDFHLFPKMKEAISGTHFHSYDDVIFAVDGFLVSLDKEFFNSEALNVARGEAFITIKCVRRFHPRIFLCAHLRYDVINLT</sequence>
<dbReference type="InterPro" id="IPR002181">
    <property type="entry name" value="Fibrinogen_a/b/g_C_dom"/>
</dbReference>
<dbReference type="Proteomes" id="UP001186944">
    <property type="component" value="Unassembled WGS sequence"/>
</dbReference>
<feature type="domain" description="Fibrinogen C-terminal" evidence="1">
    <location>
        <begin position="1"/>
        <end position="180"/>
    </location>
</feature>
<dbReference type="InterPro" id="IPR050373">
    <property type="entry name" value="Fibrinogen_C-term_domain"/>
</dbReference>